<evidence type="ECO:0000313" key="3">
    <source>
        <dbReference type="Proteomes" id="UP000232453"/>
    </source>
</evidence>
<comment type="caution">
    <text evidence="1">The sequence shown here is derived from an EMBL/GenBank/DDBJ whole genome shotgun (WGS) entry which is preliminary data.</text>
</comment>
<accession>A0AA44US78</accession>
<dbReference type="RefSeq" id="WP_020626377.1">
    <property type="nucleotide sequence ID" value="NZ_BAAAJZ010000001.1"/>
</dbReference>
<dbReference type="Proteomes" id="UP000232453">
    <property type="component" value="Unassembled WGS sequence"/>
</dbReference>
<keyword evidence="4" id="KW-1185">Reference proteome</keyword>
<evidence type="ECO:0000313" key="2">
    <source>
        <dbReference type="EMBL" id="PKB32533.1"/>
    </source>
</evidence>
<evidence type="ECO:0000313" key="1">
    <source>
        <dbReference type="EMBL" id="NYG01908.1"/>
    </source>
</evidence>
<organism evidence="1 4">
    <name type="scientific">Pseudonocardia alni</name>
    <name type="common">Amycolata alni</name>
    <dbReference type="NCBI Taxonomy" id="33907"/>
    <lineage>
        <taxon>Bacteria</taxon>
        <taxon>Bacillati</taxon>
        <taxon>Actinomycetota</taxon>
        <taxon>Actinomycetes</taxon>
        <taxon>Pseudonocardiales</taxon>
        <taxon>Pseudonocardiaceae</taxon>
        <taxon>Pseudonocardia</taxon>
    </lineage>
</organism>
<dbReference type="AlphaFoldDB" id="A0A852VYB7"/>
<dbReference type="Proteomes" id="UP000549695">
    <property type="component" value="Unassembled WGS sequence"/>
</dbReference>
<name>A0A852VYB7_PSEA5</name>
<proteinExistence type="predicted"/>
<accession>A0A852VYB7</accession>
<reference evidence="1 4" key="1">
    <citation type="submission" date="2020-07" db="EMBL/GenBank/DDBJ databases">
        <title>Sequencing the genomes of 1000 actinobacteria strains.</title>
        <authorList>
            <person name="Klenk H.-P."/>
        </authorList>
    </citation>
    <scope>NUCLEOTIDE SEQUENCE [LARGE SCALE GENOMIC DNA]</scope>
    <source>
        <strain evidence="2 3">DSM 44104</strain>
        <strain evidence="1 4">DSM 44749</strain>
    </source>
</reference>
<dbReference type="GeneID" id="98051967"/>
<gene>
    <name evidence="2" type="ORF">ATL51_4266</name>
    <name evidence="1" type="ORF">HDA37_002193</name>
</gene>
<protein>
    <submittedName>
        <fullName evidence="1">Uncharacterized protein</fullName>
    </submittedName>
</protein>
<sequence>MGKVKKKCCRSKPKRCKSCPVVALRLRKAGADDLSGKALTRAIKIARIY</sequence>
<dbReference type="EMBL" id="JACCCZ010000001">
    <property type="protein sequence ID" value="NYG01908.1"/>
    <property type="molecule type" value="Genomic_DNA"/>
</dbReference>
<dbReference type="EMBL" id="PHUJ01000003">
    <property type="protein sequence ID" value="PKB32533.1"/>
    <property type="molecule type" value="Genomic_DNA"/>
</dbReference>
<evidence type="ECO:0000313" key="4">
    <source>
        <dbReference type="Proteomes" id="UP000549695"/>
    </source>
</evidence>